<evidence type="ECO:0000256" key="3">
    <source>
        <dbReference type="ARBA" id="ARBA00022833"/>
    </source>
</evidence>
<dbReference type="Pfam" id="PF13639">
    <property type="entry name" value="zf-RING_2"/>
    <property type="match status" value="1"/>
</dbReference>
<dbReference type="SMART" id="SM00184">
    <property type="entry name" value="RING"/>
    <property type="match status" value="1"/>
</dbReference>
<dbReference type="InterPro" id="IPR011016">
    <property type="entry name" value="Znf_RING-CH"/>
</dbReference>
<feature type="compositionally biased region" description="Basic and acidic residues" evidence="5">
    <location>
        <begin position="37"/>
        <end position="48"/>
    </location>
</feature>
<feature type="region of interest" description="Disordered" evidence="5">
    <location>
        <begin position="168"/>
        <end position="309"/>
    </location>
</feature>
<dbReference type="AlphaFoldDB" id="A0AAE1I4C7"/>
<feature type="non-terminal residue" evidence="7">
    <location>
        <position position="1"/>
    </location>
</feature>
<protein>
    <submittedName>
        <fullName evidence="7">RING finger protein C4G3.12c</fullName>
    </submittedName>
</protein>
<keyword evidence="2 4" id="KW-0863">Zinc-finger</keyword>
<reference evidence="7" key="2">
    <citation type="journal article" date="2023" name="BMC Genomics">
        <title>Pest status, molecular evolution, and epigenetic factors derived from the genome assembly of Frankliniella fusca, a thysanopteran phytovirus vector.</title>
        <authorList>
            <person name="Catto M.A."/>
            <person name="Labadie P.E."/>
            <person name="Jacobson A.L."/>
            <person name="Kennedy G.G."/>
            <person name="Srinivasan R."/>
            <person name="Hunt B.G."/>
        </authorList>
    </citation>
    <scope>NUCLEOTIDE SEQUENCE</scope>
    <source>
        <strain evidence="7">PL_HMW_Pooled</strain>
    </source>
</reference>
<evidence type="ECO:0000256" key="1">
    <source>
        <dbReference type="ARBA" id="ARBA00022723"/>
    </source>
</evidence>
<accession>A0AAE1I4C7</accession>
<evidence type="ECO:0000259" key="6">
    <source>
        <dbReference type="PROSITE" id="PS50089"/>
    </source>
</evidence>
<dbReference type="SMART" id="SM00744">
    <property type="entry name" value="RINGv"/>
    <property type="match status" value="1"/>
</dbReference>
<dbReference type="EMBL" id="JAHWGI010001435">
    <property type="protein sequence ID" value="KAK3932364.1"/>
    <property type="molecule type" value="Genomic_DNA"/>
</dbReference>
<evidence type="ECO:0000313" key="7">
    <source>
        <dbReference type="EMBL" id="KAK3932364.1"/>
    </source>
</evidence>
<dbReference type="GO" id="GO:0008270">
    <property type="term" value="F:zinc ion binding"/>
    <property type="evidence" value="ECO:0007669"/>
    <property type="project" value="UniProtKB-KW"/>
</dbReference>
<dbReference type="CDD" id="cd16448">
    <property type="entry name" value="RING-H2"/>
    <property type="match status" value="1"/>
</dbReference>
<feature type="compositionally biased region" description="Low complexity" evidence="5">
    <location>
        <begin position="63"/>
        <end position="82"/>
    </location>
</feature>
<feature type="domain" description="RING-type" evidence="6">
    <location>
        <begin position="321"/>
        <end position="367"/>
    </location>
</feature>
<dbReference type="SUPFAM" id="SSF57850">
    <property type="entry name" value="RING/U-box"/>
    <property type="match status" value="1"/>
</dbReference>
<comment type="caution">
    <text evidence="7">The sequence shown here is derived from an EMBL/GenBank/DDBJ whole genome shotgun (WGS) entry which is preliminary data.</text>
</comment>
<evidence type="ECO:0000313" key="8">
    <source>
        <dbReference type="Proteomes" id="UP001219518"/>
    </source>
</evidence>
<feature type="compositionally biased region" description="Low complexity" evidence="5">
    <location>
        <begin position="119"/>
        <end position="133"/>
    </location>
</feature>
<evidence type="ECO:0000256" key="5">
    <source>
        <dbReference type="SAM" id="MobiDB-lite"/>
    </source>
</evidence>
<dbReference type="Proteomes" id="UP001219518">
    <property type="component" value="Unassembled WGS sequence"/>
</dbReference>
<dbReference type="Gene3D" id="3.30.40.10">
    <property type="entry name" value="Zinc/RING finger domain, C3HC4 (zinc finger)"/>
    <property type="match status" value="1"/>
</dbReference>
<dbReference type="PROSITE" id="PS50089">
    <property type="entry name" value="ZF_RING_2"/>
    <property type="match status" value="1"/>
</dbReference>
<keyword evidence="1" id="KW-0479">Metal-binding</keyword>
<feature type="region of interest" description="Disordered" evidence="5">
    <location>
        <begin position="113"/>
        <end position="156"/>
    </location>
</feature>
<organism evidence="7 8">
    <name type="scientific">Frankliniella fusca</name>
    <dbReference type="NCBI Taxonomy" id="407009"/>
    <lineage>
        <taxon>Eukaryota</taxon>
        <taxon>Metazoa</taxon>
        <taxon>Ecdysozoa</taxon>
        <taxon>Arthropoda</taxon>
        <taxon>Hexapoda</taxon>
        <taxon>Insecta</taxon>
        <taxon>Pterygota</taxon>
        <taxon>Neoptera</taxon>
        <taxon>Paraneoptera</taxon>
        <taxon>Thysanoptera</taxon>
        <taxon>Terebrantia</taxon>
        <taxon>Thripoidea</taxon>
        <taxon>Thripidae</taxon>
        <taxon>Frankliniella</taxon>
    </lineage>
</organism>
<feature type="region of interest" description="Disordered" evidence="5">
    <location>
        <begin position="18"/>
        <end position="88"/>
    </location>
</feature>
<reference evidence="7" key="1">
    <citation type="submission" date="2021-07" db="EMBL/GenBank/DDBJ databases">
        <authorList>
            <person name="Catto M.A."/>
            <person name="Jacobson A."/>
            <person name="Kennedy G."/>
            <person name="Labadie P."/>
            <person name="Hunt B.G."/>
            <person name="Srinivasan R."/>
        </authorList>
    </citation>
    <scope>NUCLEOTIDE SEQUENCE</scope>
    <source>
        <strain evidence="7">PL_HMW_Pooled</strain>
        <tissue evidence="7">Head</tissue>
    </source>
</reference>
<evidence type="ECO:0000256" key="2">
    <source>
        <dbReference type="ARBA" id="ARBA00022771"/>
    </source>
</evidence>
<feature type="compositionally biased region" description="Basic residues" evidence="5">
    <location>
        <begin position="292"/>
        <end position="306"/>
    </location>
</feature>
<dbReference type="InterPro" id="IPR001841">
    <property type="entry name" value="Znf_RING"/>
</dbReference>
<proteinExistence type="predicted"/>
<gene>
    <name evidence="7" type="ORF">KUF71_012437</name>
</gene>
<sequence>VMDSAEQHDEAAKALVRSKRLQRFGEGVTGEVPAAVEEERYQRQHDYPADDIGAPVASSTLLSPAGTTSPTATSAEPHTTPTGSSDSTAVLIVNGNGIKELLQSIQTLLSERRLQPTQSSATASSTSRDTAVSSERRDAAGPSSAHPAGRKPLQGFADTSEVVVVCSDSSASGTDGSHEQVRGGQSRAPLLTNWKQTLPSTSSAGFGDENKLPTALSNKRRPGRPKGSKNKRVISSDSESAQDDPAEVSDSETQGRNPKRFKSKPPPKCNWRESLPSTSSAGFGTQSNPAPCKKRPGRPKGSKNKSKAQVSCSSESSSLVCHICREGHGGGAFCLTDCGHLFHKRCLDRWILTSNQKYRTEKTCPYCGGKFGNTVPFFG</sequence>
<evidence type="ECO:0000256" key="4">
    <source>
        <dbReference type="PROSITE-ProRule" id="PRU00175"/>
    </source>
</evidence>
<feature type="compositionally biased region" description="Polar residues" evidence="5">
    <location>
        <begin position="275"/>
        <end position="289"/>
    </location>
</feature>
<keyword evidence="3" id="KW-0862">Zinc</keyword>
<feature type="compositionally biased region" description="Polar residues" evidence="5">
    <location>
        <begin position="193"/>
        <end position="204"/>
    </location>
</feature>
<dbReference type="InterPro" id="IPR013083">
    <property type="entry name" value="Znf_RING/FYVE/PHD"/>
</dbReference>
<feature type="compositionally biased region" description="Acidic residues" evidence="5">
    <location>
        <begin position="240"/>
        <end position="250"/>
    </location>
</feature>
<name>A0AAE1I4C7_9NEOP</name>
<keyword evidence="8" id="KW-1185">Reference proteome</keyword>
<feature type="compositionally biased region" description="Basic residues" evidence="5">
    <location>
        <begin position="218"/>
        <end position="232"/>
    </location>
</feature>